<feature type="signal peptide" evidence="1">
    <location>
        <begin position="1"/>
        <end position="15"/>
    </location>
</feature>
<dbReference type="AlphaFoldDB" id="A0A6U2DCB2"/>
<reference evidence="2" key="1">
    <citation type="submission" date="2021-01" db="EMBL/GenBank/DDBJ databases">
        <authorList>
            <person name="Corre E."/>
            <person name="Pelletier E."/>
            <person name="Niang G."/>
            <person name="Scheremetjew M."/>
            <person name="Finn R."/>
            <person name="Kale V."/>
            <person name="Holt S."/>
            <person name="Cochrane G."/>
            <person name="Meng A."/>
            <person name="Brown T."/>
            <person name="Cohen L."/>
        </authorList>
    </citation>
    <scope>NUCLEOTIDE SEQUENCE</scope>
    <source>
        <strain evidence="2">CCMP644</strain>
    </source>
</reference>
<organism evidence="2">
    <name type="scientific">Hemiselmis andersenii</name>
    <name type="common">Cryptophyte alga</name>
    <dbReference type="NCBI Taxonomy" id="464988"/>
    <lineage>
        <taxon>Eukaryota</taxon>
        <taxon>Cryptophyceae</taxon>
        <taxon>Cryptomonadales</taxon>
        <taxon>Hemiselmidaceae</taxon>
        <taxon>Hemiselmis</taxon>
    </lineage>
</organism>
<evidence type="ECO:0000256" key="1">
    <source>
        <dbReference type="SAM" id="SignalP"/>
    </source>
</evidence>
<accession>A0A6U2DCB2</accession>
<protein>
    <submittedName>
        <fullName evidence="2">Uncharacterized protein</fullName>
    </submittedName>
</protein>
<proteinExistence type="predicted"/>
<sequence>MAVVMAFVLVGAVHAQDKCYDVEQQAGSRAGNDPCKGYVYKSKICGANEAGAQQVAPFLGGILDSFLTPAECRSVFDPYCAAVKEGGKVKESVGCEYLCSALQSRAVALCQSDAECDANGDKYAGDPLSWEPEVLQGLITGASSRMCCAWLEGQLLSNCDGVDEASVKNFLDSVLADSACSFSPTCLDDSAAASTLNRSRSTWLLAFAWAALALARRPA</sequence>
<gene>
    <name evidence="2" type="ORF">HAND00432_LOCUS15429</name>
</gene>
<evidence type="ECO:0000313" key="2">
    <source>
        <dbReference type="EMBL" id="CAD8961977.1"/>
    </source>
</evidence>
<name>A0A6U2DCB2_HEMAN</name>
<keyword evidence="1" id="KW-0732">Signal</keyword>
<feature type="chain" id="PRO_5030159937" evidence="1">
    <location>
        <begin position="16"/>
        <end position="219"/>
    </location>
</feature>
<dbReference type="EMBL" id="HBFX01025315">
    <property type="protein sequence ID" value="CAD8961977.1"/>
    <property type="molecule type" value="Transcribed_RNA"/>
</dbReference>